<evidence type="ECO:0000313" key="3">
    <source>
        <dbReference type="Proteomes" id="UP000193920"/>
    </source>
</evidence>
<evidence type="ECO:0000256" key="1">
    <source>
        <dbReference type="SAM" id="MobiDB-lite"/>
    </source>
</evidence>
<organism evidence="2 3">
    <name type="scientific">Neocallimastix californiae</name>
    <dbReference type="NCBI Taxonomy" id="1754190"/>
    <lineage>
        <taxon>Eukaryota</taxon>
        <taxon>Fungi</taxon>
        <taxon>Fungi incertae sedis</taxon>
        <taxon>Chytridiomycota</taxon>
        <taxon>Chytridiomycota incertae sedis</taxon>
        <taxon>Neocallimastigomycetes</taxon>
        <taxon>Neocallimastigales</taxon>
        <taxon>Neocallimastigaceae</taxon>
        <taxon>Neocallimastix</taxon>
    </lineage>
</organism>
<dbReference type="OrthoDB" id="10337418at2759"/>
<evidence type="ECO:0000313" key="2">
    <source>
        <dbReference type="EMBL" id="ORY04704.1"/>
    </source>
</evidence>
<comment type="caution">
    <text evidence="2">The sequence shown here is derived from an EMBL/GenBank/DDBJ whole genome shotgun (WGS) entry which is preliminary data.</text>
</comment>
<gene>
    <name evidence="2" type="ORF">LY90DRAFT_678505</name>
</gene>
<reference evidence="2 3" key="1">
    <citation type="submission" date="2016-08" db="EMBL/GenBank/DDBJ databases">
        <title>A Parts List for Fungal Cellulosomes Revealed by Comparative Genomics.</title>
        <authorList>
            <consortium name="DOE Joint Genome Institute"/>
            <person name="Haitjema C.H."/>
            <person name="Gilmore S.P."/>
            <person name="Henske J.K."/>
            <person name="Solomon K.V."/>
            <person name="De Groot R."/>
            <person name="Kuo A."/>
            <person name="Mondo S.J."/>
            <person name="Salamov A.A."/>
            <person name="Labutti K."/>
            <person name="Zhao Z."/>
            <person name="Chiniquy J."/>
            <person name="Barry K."/>
            <person name="Brewer H.M."/>
            <person name="Purvine S.O."/>
            <person name="Wright A.T."/>
            <person name="Boxma B."/>
            <person name="Van Alen T."/>
            <person name="Hackstein J.H."/>
            <person name="Baker S.E."/>
            <person name="Grigoriev I.V."/>
            <person name="O'Malley M.A."/>
        </authorList>
    </citation>
    <scope>NUCLEOTIDE SEQUENCE [LARGE SCALE GENOMIC DNA]</scope>
    <source>
        <strain evidence="2 3">G1</strain>
    </source>
</reference>
<keyword evidence="3" id="KW-1185">Reference proteome</keyword>
<feature type="region of interest" description="Disordered" evidence="1">
    <location>
        <begin position="298"/>
        <end position="317"/>
    </location>
</feature>
<protein>
    <submittedName>
        <fullName evidence="2">Uncharacterized protein</fullName>
    </submittedName>
</protein>
<name>A0A1Y1Z3M5_9FUNG</name>
<accession>A0A1Y1Z3M5</accession>
<sequence>MYKYIIQLIISVLLINITNTRVIYVLNHAEKPGEGVMDSTIDGGETMSSMEGLGHKPDGLGYTGMLRTICMMDNFGPNAPPYRQPKRIFIQHFMYQNNGDFIHNGKRGHHTSRRMYHQTYALARALGIDLDKELCCGGSYDDIVGYINSLPPEDDPVLIVNQHSVCNHVIQSLYQTYGHPPPENFGKEPGVVRTLIDGQIVEEWYMCCPAISGCKCTDQSITPDWAKGRTFAAPKPPLPLDVQYPSYIYTPVNLRSPIGWSYGAVLRKRGLWSGEECINEDIVKPVANLTKRSDFIKKDSQQSQNNTINNDPDDPIEKNGTTFNSSIISSFTLLLFTLFMVRQLFF</sequence>
<proteinExistence type="predicted"/>
<dbReference type="AlphaFoldDB" id="A0A1Y1Z3M5"/>
<dbReference type="EMBL" id="MCOG01000459">
    <property type="protein sequence ID" value="ORY04704.1"/>
    <property type="molecule type" value="Genomic_DNA"/>
</dbReference>
<dbReference type="Proteomes" id="UP000193920">
    <property type="component" value="Unassembled WGS sequence"/>
</dbReference>